<dbReference type="SUPFAM" id="SSF55874">
    <property type="entry name" value="ATPase domain of HSP90 chaperone/DNA topoisomerase II/histidine kinase"/>
    <property type="match status" value="1"/>
</dbReference>
<dbReference type="InterPro" id="IPR004358">
    <property type="entry name" value="Sig_transdc_His_kin-like_C"/>
</dbReference>
<gene>
    <name evidence="6" type="ORF">IPZ78_09125</name>
</gene>
<comment type="catalytic activity">
    <reaction evidence="1">
        <text>ATP + protein L-histidine = ADP + protein N-phospho-L-histidine.</text>
        <dbReference type="EC" id="2.7.13.3"/>
    </reaction>
</comment>
<dbReference type="InterPro" id="IPR036890">
    <property type="entry name" value="HATPase_C_sf"/>
</dbReference>
<feature type="domain" description="Histidine kinase" evidence="5">
    <location>
        <begin position="464"/>
        <end position="717"/>
    </location>
</feature>
<keyword evidence="4" id="KW-1133">Transmembrane helix</keyword>
<dbReference type="RefSeq" id="WP_225552926.1">
    <property type="nucleotide sequence ID" value="NZ_JADEYP010000014.1"/>
</dbReference>
<feature type="transmembrane region" description="Helical" evidence="4">
    <location>
        <begin position="333"/>
        <end position="350"/>
    </location>
</feature>
<feature type="transmembrane region" description="Helical" evidence="4">
    <location>
        <begin position="278"/>
        <end position="298"/>
    </location>
</feature>
<dbReference type="Gene3D" id="3.30.565.10">
    <property type="entry name" value="Histidine kinase-like ATPase, C-terminal domain"/>
    <property type="match status" value="1"/>
</dbReference>
<proteinExistence type="predicted"/>
<dbReference type="PANTHER" id="PTHR43065">
    <property type="entry name" value="SENSOR HISTIDINE KINASE"/>
    <property type="match status" value="1"/>
</dbReference>
<evidence type="ECO:0000259" key="5">
    <source>
        <dbReference type="PROSITE" id="PS50109"/>
    </source>
</evidence>
<dbReference type="Pfam" id="PF07695">
    <property type="entry name" value="7TMR-DISM_7TM"/>
    <property type="match status" value="1"/>
</dbReference>
<dbReference type="InterPro" id="IPR005467">
    <property type="entry name" value="His_kinase_dom"/>
</dbReference>
<keyword evidence="6" id="KW-0418">Kinase</keyword>
<keyword evidence="4" id="KW-0472">Membrane</keyword>
<organism evidence="6 7">
    <name type="scientific">Sphingobacterium bovistauri</name>
    <dbReference type="NCBI Taxonomy" id="2781959"/>
    <lineage>
        <taxon>Bacteria</taxon>
        <taxon>Pseudomonadati</taxon>
        <taxon>Bacteroidota</taxon>
        <taxon>Sphingobacteriia</taxon>
        <taxon>Sphingobacteriales</taxon>
        <taxon>Sphingobacteriaceae</taxon>
        <taxon>Sphingobacterium</taxon>
    </lineage>
</organism>
<evidence type="ECO:0000313" key="6">
    <source>
        <dbReference type="EMBL" id="MCA5005313.1"/>
    </source>
</evidence>
<keyword evidence="6" id="KW-0808">Transferase</keyword>
<keyword evidence="3" id="KW-0597">Phosphoprotein</keyword>
<dbReference type="InterPro" id="IPR011622">
    <property type="entry name" value="7TMR_DISM_rcpt_extracell_dom2"/>
</dbReference>
<feature type="transmembrane region" description="Helical" evidence="4">
    <location>
        <begin position="304"/>
        <end position="321"/>
    </location>
</feature>
<dbReference type="Pfam" id="PF02518">
    <property type="entry name" value="HATPase_c"/>
    <property type="match status" value="1"/>
</dbReference>
<evidence type="ECO:0000313" key="7">
    <source>
        <dbReference type="Proteomes" id="UP001165302"/>
    </source>
</evidence>
<dbReference type="Proteomes" id="UP001165302">
    <property type="component" value="Unassembled WGS sequence"/>
</dbReference>
<feature type="transmembrane region" description="Helical" evidence="4">
    <location>
        <begin position="210"/>
        <end position="231"/>
    </location>
</feature>
<dbReference type="PRINTS" id="PR00344">
    <property type="entry name" value="BCTRLSENSOR"/>
</dbReference>
<comment type="caution">
    <text evidence="6">The sequence shown here is derived from an EMBL/GenBank/DDBJ whole genome shotgun (WGS) entry which is preliminary data.</text>
</comment>
<dbReference type="PANTHER" id="PTHR43065:SF50">
    <property type="entry name" value="HISTIDINE KINASE"/>
    <property type="match status" value="1"/>
</dbReference>
<dbReference type="SUPFAM" id="SSF47384">
    <property type="entry name" value="Homodimeric domain of signal transducing histidine kinase"/>
    <property type="match status" value="1"/>
</dbReference>
<protein>
    <recommendedName>
        <fullName evidence="2">histidine kinase</fullName>
        <ecNumber evidence="2">2.7.13.3</ecNumber>
    </recommendedName>
</protein>
<dbReference type="EMBL" id="JADEYP010000014">
    <property type="protein sequence ID" value="MCA5005313.1"/>
    <property type="molecule type" value="Genomic_DNA"/>
</dbReference>
<evidence type="ECO:0000256" key="3">
    <source>
        <dbReference type="ARBA" id="ARBA00022553"/>
    </source>
</evidence>
<dbReference type="InterPro" id="IPR003594">
    <property type="entry name" value="HATPase_dom"/>
</dbReference>
<dbReference type="InterPro" id="IPR011623">
    <property type="entry name" value="7TMR_DISM_rcpt_extracell_dom1"/>
</dbReference>
<feature type="transmembrane region" description="Helical" evidence="4">
    <location>
        <begin position="362"/>
        <end position="382"/>
    </location>
</feature>
<feature type="transmembrane region" description="Helical" evidence="4">
    <location>
        <begin position="246"/>
        <end position="266"/>
    </location>
</feature>
<evidence type="ECO:0000256" key="1">
    <source>
        <dbReference type="ARBA" id="ARBA00000085"/>
    </source>
</evidence>
<evidence type="ECO:0000256" key="2">
    <source>
        <dbReference type="ARBA" id="ARBA00012438"/>
    </source>
</evidence>
<dbReference type="EC" id="2.7.13.3" evidence="2"/>
<evidence type="ECO:0000256" key="4">
    <source>
        <dbReference type="SAM" id="Phobius"/>
    </source>
</evidence>
<dbReference type="InterPro" id="IPR036097">
    <property type="entry name" value="HisK_dim/P_sf"/>
</dbReference>
<keyword evidence="7" id="KW-1185">Reference proteome</keyword>
<dbReference type="PROSITE" id="PS50109">
    <property type="entry name" value="HIS_KIN"/>
    <property type="match status" value="1"/>
</dbReference>
<feature type="transmembrane region" description="Helical" evidence="4">
    <location>
        <begin position="182"/>
        <end position="203"/>
    </location>
</feature>
<accession>A0ABS7Z5M3</accession>
<dbReference type="Pfam" id="PF07696">
    <property type="entry name" value="7TMR-DISMED2"/>
    <property type="match status" value="1"/>
</dbReference>
<reference evidence="6" key="1">
    <citation type="submission" date="2020-10" db="EMBL/GenBank/DDBJ databases">
        <authorList>
            <person name="Lu T."/>
            <person name="Wang Q."/>
            <person name="Han X."/>
        </authorList>
    </citation>
    <scope>NUCLEOTIDE SEQUENCE</scope>
    <source>
        <strain evidence="6">WQ 366</strain>
    </source>
</reference>
<keyword evidence="4" id="KW-0812">Transmembrane</keyword>
<dbReference type="GO" id="GO:0016301">
    <property type="term" value="F:kinase activity"/>
    <property type="evidence" value="ECO:0007669"/>
    <property type="project" value="UniProtKB-KW"/>
</dbReference>
<sequence length="719" mass="81631">MNFRIILIGLYLLTSFFSLSAKEPVIFSKDDTGEYIGKNISILKDPTRSLSFEEIIKQKDKFLDSYQDVPNLGVEGTNNWLRFTVRNNSDKQNLVVNLSQTNIDEVVFYWIRNGVVDSIVTNGGDRSKNFEFDHQFYFFEIPANTGEEIECYFKLFSYTQLSAPISIHSPKGLYHTIFKSDIFSAIYIGLMLSMLLYNIFLYISTRETHYFSYVNYIFWVVVAQLAILGLLEPLIPLQNSWITSRLLTFTGAISGLATIFFVKSFLQTAQDSPKFHKLLNIFIIGYVISIALLLIGIITPAYKMVNFVAGGGSTIVLILAFRLYKEKYRQTKYFLFAWCIFLVSVLIYVLKDYNILPYNFFTLRSVQIGSFIEAIVLSFALGDKINLYRKEKEVSQAKAMKILLENERLIRVQNIELENKVTERTIDLTKANESLTATLRHLKDTQSQLVEAEKMASLGQLTAGVAHEINNPINFVTSNVTPLRRDIEMMWAAIDEFEQIALRDNLSVEEKSACISKYKQDLDIDYIKTEVNFLLKGMHEGASRTAEIVKSLRVFSRVDEDTLKYADLNEGVESTMIILNSLLKDKIQVEKRYGEIPPIECYAGKMNQVFLNILSNAIYAIDKKYKDSLGGHLVIETGLNADQSSVFIRVKDNGIGIPDIIKDKIFDPFFTTKDVGEGTGLGMSIAYKTVDKHNGKISVDSTVDVGTTFEVIIPVKQSA</sequence>
<dbReference type="InterPro" id="IPR003661">
    <property type="entry name" value="HisK_dim/P_dom"/>
</dbReference>
<dbReference type="CDD" id="cd00082">
    <property type="entry name" value="HisKA"/>
    <property type="match status" value="1"/>
</dbReference>
<dbReference type="SMART" id="SM00387">
    <property type="entry name" value="HATPase_c"/>
    <property type="match status" value="1"/>
</dbReference>
<dbReference type="Gene3D" id="2.60.40.2380">
    <property type="match status" value="1"/>
</dbReference>
<dbReference type="Gene3D" id="1.10.287.130">
    <property type="match status" value="1"/>
</dbReference>
<name>A0ABS7Z5M3_9SPHI</name>